<dbReference type="GeneID" id="93169104"/>
<evidence type="ECO:0000256" key="1">
    <source>
        <dbReference type="SAM" id="MobiDB-lite"/>
    </source>
</evidence>
<proteinExistence type="predicted"/>
<dbReference type="RefSeq" id="WP_254596366.1">
    <property type="nucleotide sequence ID" value="NZ_CABVPP010000011.1"/>
</dbReference>
<reference evidence="2 3" key="1">
    <citation type="submission" date="2019-09" db="EMBL/GenBank/DDBJ databases">
        <authorList>
            <person name="Depoorter E."/>
        </authorList>
    </citation>
    <scope>NUCLEOTIDE SEQUENCE [LARGE SCALE GENOMIC DNA]</scope>
    <source>
        <strain evidence="2">LMG 26883</strain>
    </source>
</reference>
<dbReference type="Proteomes" id="UP000494162">
    <property type="component" value="Unassembled WGS sequence"/>
</dbReference>
<dbReference type="EMBL" id="CABVPP010000011">
    <property type="protein sequence ID" value="VWB45358.1"/>
    <property type="molecule type" value="Genomic_DNA"/>
</dbReference>
<name>A0A6P2JSZ3_9BURK</name>
<accession>A0A6P2JSZ3</accession>
<evidence type="ECO:0000313" key="2">
    <source>
        <dbReference type="EMBL" id="VWB45358.1"/>
    </source>
</evidence>
<organism evidence="2 3">
    <name type="scientific">Burkholderia pseudomultivorans</name>
    <dbReference type="NCBI Taxonomy" id="1207504"/>
    <lineage>
        <taxon>Bacteria</taxon>
        <taxon>Pseudomonadati</taxon>
        <taxon>Pseudomonadota</taxon>
        <taxon>Betaproteobacteria</taxon>
        <taxon>Burkholderiales</taxon>
        <taxon>Burkholderiaceae</taxon>
        <taxon>Burkholderia</taxon>
        <taxon>Burkholderia cepacia complex</taxon>
    </lineage>
</organism>
<feature type="region of interest" description="Disordered" evidence="1">
    <location>
        <begin position="101"/>
        <end position="123"/>
    </location>
</feature>
<sequence length="123" mass="13696">MPRPMTVVQRAFIDWCIAYCKFRIVDDMSIMLVDYDASSYDALCKDGQLGKYGYLDSGMVEIGRSRFPDAPGQPDGSAFDEAYDIVCTALDEWLSGPVMPIEQVSFPPEGEPPDDFDPLPSNQ</sequence>
<protein>
    <submittedName>
        <fullName evidence="2">Uncharacterized protein</fullName>
    </submittedName>
</protein>
<gene>
    <name evidence="2" type="ORF">BPS26883_02078</name>
</gene>
<dbReference type="AlphaFoldDB" id="A0A6P2JSZ3"/>
<evidence type="ECO:0000313" key="3">
    <source>
        <dbReference type="Proteomes" id="UP000494162"/>
    </source>
</evidence>